<dbReference type="Gene3D" id="3.10.120.10">
    <property type="entry name" value="Cytochrome b5-like heme/steroid binding domain"/>
    <property type="match status" value="1"/>
</dbReference>
<comment type="similarity">
    <text evidence="2">Belongs to the cytochrome b5 family. MAPR subfamily.</text>
</comment>
<evidence type="ECO:0000256" key="2">
    <source>
        <dbReference type="ARBA" id="ARBA00038357"/>
    </source>
</evidence>
<organism evidence="4 5">
    <name type="scientific">Chlamydomonas eustigma</name>
    <dbReference type="NCBI Taxonomy" id="1157962"/>
    <lineage>
        <taxon>Eukaryota</taxon>
        <taxon>Viridiplantae</taxon>
        <taxon>Chlorophyta</taxon>
        <taxon>core chlorophytes</taxon>
        <taxon>Chlorophyceae</taxon>
        <taxon>CS clade</taxon>
        <taxon>Chlamydomonadales</taxon>
        <taxon>Chlamydomonadaceae</taxon>
        <taxon>Chlamydomonas</taxon>
    </lineage>
</organism>
<gene>
    <name evidence="4" type="ORF">CEUSTIGMA_g8358.t1</name>
</gene>
<dbReference type="SUPFAM" id="SSF55856">
    <property type="entry name" value="Cytochrome b5-like heme/steroid binding domain"/>
    <property type="match status" value="1"/>
</dbReference>
<comment type="caution">
    <text evidence="4">The sequence shown here is derived from an EMBL/GenBank/DDBJ whole genome shotgun (WGS) entry which is preliminary data.</text>
</comment>
<dbReference type="GO" id="GO:0005783">
    <property type="term" value="C:endoplasmic reticulum"/>
    <property type="evidence" value="ECO:0007669"/>
    <property type="project" value="TreeGrafter"/>
</dbReference>
<dbReference type="AlphaFoldDB" id="A0A250XCV9"/>
<dbReference type="GO" id="GO:0005496">
    <property type="term" value="F:steroid binding"/>
    <property type="evidence" value="ECO:0007669"/>
    <property type="project" value="UniProtKB-KW"/>
</dbReference>
<dbReference type="Pfam" id="PF00173">
    <property type="entry name" value="Cyt-b5"/>
    <property type="match status" value="1"/>
</dbReference>
<dbReference type="PANTHER" id="PTHR10281:SF104">
    <property type="entry name" value="CYTOCHROME B5 HEME-BINDING DOMAIN-CONTAINING PROTEIN"/>
    <property type="match status" value="1"/>
</dbReference>
<reference evidence="4 5" key="1">
    <citation type="submission" date="2017-08" db="EMBL/GenBank/DDBJ databases">
        <title>Acidophilic green algal genome provides insights into adaptation to an acidic environment.</title>
        <authorList>
            <person name="Hirooka S."/>
            <person name="Hirose Y."/>
            <person name="Kanesaki Y."/>
            <person name="Higuchi S."/>
            <person name="Fujiwara T."/>
            <person name="Onuma R."/>
            <person name="Era A."/>
            <person name="Ohbayashi R."/>
            <person name="Uzuka A."/>
            <person name="Nozaki H."/>
            <person name="Yoshikawa H."/>
            <person name="Miyagishima S.Y."/>
        </authorList>
    </citation>
    <scope>NUCLEOTIDE SEQUENCE [LARGE SCALE GENOMIC DNA]</scope>
    <source>
        <strain evidence="4 5">NIES-2499</strain>
    </source>
</reference>
<keyword evidence="1" id="KW-0754">Steroid-binding</keyword>
<dbReference type="InterPro" id="IPR001199">
    <property type="entry name" value="Cyt_B5-like_heme/steroid-bd"/>
</dbReference>
<dbReference type="FunFam" id="3.10.120.10:FF:000003">
    <property type="entry name" value="membrane-associated progesterone receptor component 1"/>
    <property type="match status" value="1"/>
</dbReference>
<dbReference type="STRING" id="1157962.A0A250XCV9"/>
<name>A0A250XCV9_9CHLO</name>
<dbReference type="InterPro" id="IPR036400">
    <property type="entry name" value="Cyt_B5-like_heme/steroid_sf"/>
</dbReference>
<evidence type="ECO:0000259" key="3">
    <source>
        <dbReference type="SMART" id="SM01117"/>
    </source>
</evidence>
<evidence type="ECO:0000313" key="5">
    <source>
        <dbReference type="Proteomes" id="UP000232323"/>
    </source>
</evidence>
<dbReference type="EMBL" id="BEGY01000058">
    <property type="protein sequence ID" value="GAX80923.1"/>
    <property type="molecule type" value="Genomic_DNA"/>
</dbReference>
<accession>A0A250XCV9</accession>
<dbReference type="PANTHER" id="PTHR10281">
    <property type="entry name" value="MEMBRANE-ASSOCIATED PROGESTERONE RECEPTOR COMPONENT-RELATED"/>
    <property type="match status" value="1"/>
</dbReference>
<sequence length="103" mass="11399">MSQELFTSEQLSSYNGEQGKPVYLAVRGVVYDVTDGTSFYGPGGAYSVFAGRECSRALAKMAVKVSECTDEITDLTEKQLQTLESWIKRFQNKYPVVGRLSNA</sequence>
<proteinExistence type="inferred from homology"/>
<dbReference type="Proteomes" id="UP000232323">
    <property type="component" value="Unassembled WGS sequence"/>
</dbReference>
<keyword evidence="1" id="KW-0446">Lipid-binding</keyword>
<dbReference type="InterPro" id="IPR050577">
    <property type="entry name" value="MAPR/NEUFC/NENF-like"/>
</dbReference>
<protein>
    <recommendedName>
        <fullName evidence="3">Cytochrome b5 heme-binding domain-containing protein</fullName>
    </recommendedName>
</protein>
<dbReference type="OrthoDB" id="547796at2759"/>
<feature type="domain" description="Cytochrome b5 heme-binding" evidence="3">
    <location>
        <begin position="6"/>
        <end position="101"/>
    </location>
</feature>
<evidence type="ECO:0000256" key="1">
    <source>
        <dbReference type="ARBA" id="ARBA00022665"/>
    </source>
</evidence>
<dbReference type="GO" id="GO:0016020">
    <property type="term" value="C:membrane"/>
    <property type="evidence" value="ECO:0007669"/>
    <property type="project" value="TreeGrafter"/>
</dbReference>
<keyword evidence="5" id="KW-1185">Reference proteome</keyword>
<evidence type="ECO:0000313" key="4">
    <source>
        <dbReference type="EMBL" id="GAX80923.1"/>
    </source>
</evidence>
<dbReference type="SMART" id="SM01117">
    <property type="entry name" value="Cyt-b5"/>
    <property type="match status" value="1"/>
</dbReference>